<evidence type="ECO:0000313" key="9">
    <source>
        <dbReference type="EMBL" id="KAK8115269.1"/>
    </source>
</evidence>
<comment type="caution">
    <text evidence="9">The sequence shown here is derived from an EMBL/GenBank/DDBJ whole genome shotgun (WGS) entry which is preliminary data.</text>
</comment>
<evidence type="ECO:0000256" key="2">
    <source>
        <dbReference type="ARBA" id="ARBA00022692"/>
    </source>
</evidence>
<dbReference type="GO" id="GO:0016020">
    <property type="term" value="C:membrane"/>
    <property type="evidence" value="ECO:0007669"/>
    <property type="project" value="UniProtKB-SubCell"/>
</dbReference>
<gene>
    <name evidence="9" type="ORF">PG999_007338</name>
</gene>
<dbReference type="EMBL" id="JAQQWP010000006">
    <property type="protein sequence ID" value="KAK8115269.1"/>
    <property type="molecule type" value="Genomic_DNA"/>
</dbReference>
<evidence type="ECO:0000256" key="5">
    <source>
        <dbReference type="ARBA" id="ARBA00038359"/>
    </source>
</evidence>
<dbReference type="Proteomes" id="UP001392437">
    <property type="component" value="Unassembled WGS sequence"/>
</dbReference>
<keyword evidence="2 7" id="KW-0812">Transmembrane</keyword>
<dbReference type="AlphaFoldDB" id="A0AAW0QY49"/>
<evidence type="ECO:0000256" key="7">
    <source>
        <dbReference type="SAM" id="Phobius"/>
    </source>
</evidence>
<feature type="domain" description="Rhodopsin" evidence="8">
    <location>
        <begin position="19"/>
        <end position="214"/>
    </location>
</feature>
<comment type="subcellular location">
    <subcellularLocation>
        <location evidence="1">Membrane</location>
        <topology evidence="1">Multi-pass membrane protein</topology>
    </subcellularLocation>
</comment>
<dbReference type="PANTHER" id="PTHR33048">
    <property type="entry name" value="PTH11-LIKE INTEGRAL MEMBRANE PROTEIN (AFU_ORTHOLOGUE AFUA_5G11245)"/>
    <property type="match status" value="1"/>
</dbReference>
<evidence type="ECO:0000313" key="10">
    <source>
        <dbReference type="Proteomes" id="UP001392437"/>
    </source>
</evidence>
<protein>
    <recommendedName>
        <fullName evidence="8">Rhodopsin domain-containing protein</fullName>
    </recommendedName>
</protein>
<reference evidence="9 10" key="1">
    <citation type="submission" date="2023-01" db="EMBL/GenBank/DDBJ databases">
        <title>Analysis of 21 Apiospora genomes using comparative genomics revels a genus with tremendous synthesis potential of carbohydrate active enzymes and secondary metabolites.</title>
        <authorList>
            <person name="Sorensen T."/>
        </authorList>
    </citation>
    <scope>NUCLEOTIDE SEQUENCE [LARGE SCALE GENOMIC DNA]</scope>
    <source>
        <strain evidence="9 10">CBS 117206</strain>
    </source>
</reference>
<evidence type="ECO:0000259" key="8">
    <source>
        <dbReference type="Pfam" id="PF20684"/>
    </source>
</evidence>
<feature type="transmembrane region" description="Helical" evidence="7">
    <location>
        <begin position="139"/>
        <end position="158"/>
    </location>
</feature>
<evidence type="ECO:0000256" key="6">
    <source>
        <dbReference type="SAM" id="MobiDB-lite"/>
    </source>
</evidence>
<dbReference type="InterPro" id="IPR049326">
    <property type="entry name" value="Rhodopsin_dom_fungi"/>
</dbReference>
<feature type="transmembrane region" description="Helical" evidence="7">
    <location>
        <begin position="100"/>
        <end position="127"/>
    </location>
</feature>
<evidence type="ECO:0000256" key="1">
    <source>
        <dbReference type="ARBA" id="ARBA00004141"/>
    </source>
</evidence>
<keyword evidence="4 7" id="KW-0472">Membrane</keyword>
<evidence type="ECO:0000256" key="3">
    <source>
        <dbReference type="ARBA" id="ARBA00022989"/>
    </source>
</evidence>
<sequence length="339" mass="37138">MQFTPGLRTQQEFANISKNGFLAIPIWGLAMAFIKASIGLTLLQIKTTLWFRVYIWFNIVLMGLYGFGNVFFIMFQCRPLPAAWGDFEHAGPNPQCLPPVAITMASTVGAVIAILTDVLLSLAPLSFLWSLKRPKRERFVLGALMSLGLFAGACSLLKNLEVRDLGDAASLTPEQLARTDFGAKAVYICIWTALEQLVGVVAACTPFCKPLFERLLGIVVDGLHIPISIIKSNKRSTATTSSFGEPYHSVHDYDRASAQDKFRTSNVTGGSGSAAGGEVKRRASAQDDSDEVPLAIEMEPRWEITGAKRQGVVRKTDIRIDSGSAHSDDLDRLESLQWK</sequence>
<evidence type="ECO:0000256" key="4">
    <source>
        <dbReference type="ARBA" id="ARBA00023136"/>
    </source>
</evidence>
<keyword evidence="3 7" id="KW-1133">Transmembrane helix</keyword>
<feature type="region of interest" description="Disordered" evidence="6">
    <location>
        <begin position="315"/>
        <end position="339"/>
    </location>
</feature>
<organism evidence="9 10">
    <name type="scientific">Apiospora kogelbergensis</name>
    <dbReference type="NCBI Taxonomy" id="1337665"/>
    <lineage>
        <taxon>Eukaryota</taxon>
        <taxon>Fungi</taxon>
        <taxon>Dikarya</taxon>
        <taxon>Ascomycota</taxon>
        <taxon>Pezizomycotina</taxon>
        <taxon>Sordariomycetes</taxon>
        <taxon>Xylariomycetidae</taxon>
        <taxon>Amphisphaeriales</taxon>
        <taxon>Apiosporaceae</taxon>
        <taxon>Apiospora</taxon>
    </lineage>
</organism>
<feature type="transmembrane region" description="Helical" evidence="7">
    <location>
        <begin position="55"/>
        <end position="75"/>
    </location>
</feature>
<dbReference type="PANTHER" id="PTHR33048:SF129">
    <property type="entry name" value="INTEGRAL MEMBRANE PROTEIN-RELATED"/>
    <property type="match status" value="1"/>
</dbReference>
<accession>A0AAW0QY49</accession>
<dbReference type="Pfam" id="PF20684">
    <property type="entry name" value="Fung_rhodopsin"/>
    <property type="match status" value="1"/>
</dbReference>
<feature type="region of interest" description="Disordered" evidence="6">
    <location>
        <begin position="262"/>
        <end position="297"/>
    </location>
</feature>
<keyword evidence="10" id="KW-1185">Reference proteome</keyword>
<comment type="similarity">
    <text evidence="5">Belongs to the SAT4 family.</text>
</comment>
<name>A0AAW0QY49_9PEZI</name>
<dbReference type="InterPro" id="IPR052337">
    <property type="entry name" value="SAT4-like"/>
</dbReference>
<proteinExistence type="inferred from homology"/>
<feature type="transmembrane region" description="Helical" evidence="7">
    <location>
        <begin position="20"/>
        <end position="43"/>
    </location>
</feature>